<accession>A0AAU9SAC8</accession>
<organism evidence="1 2">
    <name type="scientific">Thlaspi arvense</name>
    <name type="common">Field penny-cress</name>
    <dbReference type="NCBI Taxonomy" id="13288"/>
    <lineage>
        <taxon>Eukaryota</taxon>
        <taxon>Viridiplantae</taxon>
        <taxon>Streptophyta</taxon>
        <taxon>Embryophyta</taxon>
        <taxon>Tracheophyta</taxon>
        <taxon>Spermatophyta</taxon>
        <taxon>Magnoliopsida</taxon>
        <taxon>eudicotyledons</taxon>
        <taxon>Gunneridae</taxon>
        <taxon>Pentapetalae</taxon>
        <taxon>rosids</taxon>
        <taxon>malvids</taxon>
        <taxon>Brassicales</taxon>
        <taxon>Brassicaceae</taxon>
        <taxon>Thlaspideae</taxon>
        <taxon>Thlaspi</taxon>
    </lineage>
</organism>
<feature type="non-terminal residue" evidence="1">
    <location>
        <position position="59"/>
    </location>
</feature>
<dbReference type="AlphaFoldDB" id="A0AAU9SAC8"/>
<proteinExistence type="predicted"/>
<keyword evidence="2" id="KW-1185">Reference proteome</keyword>
<evidence type="ECO:0000313" key="2">
    <source>
        <dbReference type="Proteomes" id="UP000836841"/>
    </source>
</evidence>
<protein>
    <submittedName>
        <fullName evidence="1">Uncharacterized protein</fullName>
    </submittedName>
</protein>
<gene>
    <name evidence="1" type="ORF">TAV2_LOCUS13917</name>
</gene>
<dbReference type="EMBL" id="OU466860">
    <property type="protein sequence ID" value="CAH2061281.1"/>
    <property type="molecule type" value="Genomic_DNA"/>
</dbReference>
<dbReference type="Proteomes" id="UP000836841">
    <property type="component" value="Chromosome 4"/>
</dbReference>
<reference evidence="1 2" key="1">
    <citation type="submission" date="2022-03" db="EMBL/GenBank/DDBJ databases">
        <authorList>
            <person name="Nunn A."/>
            <person name="Chopra R."/>
            <person name="Nunn A."/>
            <person name="Contreras Garrido A."/>
        </authorList>
    </citation>
    <scope>NUCLEOTIDE SEQUENCE [LARGE SCALE GENOMIC DNA]</scope>
</reference>
<sequence>LQVGKLNKMTRKHAIRNMAVPRQAEQEGIFHSGGMKRMNSVLVNQQQRFGIRAHCACVS</sequence>
<name>A0AAU9SAC8_THLAR</name>
<evidence type="ECO:0000313" key="1">
    <source>
        <dbReference type="EMBL" id="CAH2061281.1"/>
    </source>
</evidence>